<reference evidence="2 3" key="1">
    <citation type="submission" date="2017-05" db="EMBL/GenBank/DDBJ databases">
        <title>Isolation of Rhodococcus sp. S2-17 biodegrading of BP-3.</title>
        <authorList>
            <person name="Lee Y."/>
            <person name="Kim K.H."/>
            <person name="Chun B.H."/>
            <person name="Jung H.S."/>
            <person name="Jeon C.O."/>
        </authorList>
    </citation>
    <scope>NUCLEOTIDE SEQUENCE [LARGE SCALE GENOMIC DNA]</scope>
    <source>
        <strain evidence="2 3">S2-17</strain>
    </source>
</reference>
<dbReference type="GO" id="GO:0004497">
    <property type="term" value="F:monooxygenase activity"/>
    <property type="evidence" value="ECO:0007669"/>
    <property type="project" value="InterPro"/>
</dbReference>
<name>A0A2S2BVB6_9NOCA</name>
<organism evidence="2 3">
    <name type="scientific">Rhodococcus oxybenzonivorans</name>
    <dbReference type="NCBI Taxonomy" id="1990687"/>
    <lineage>
        <taxon>Bacteria</taxon>
        <taxon>Bacillati</taxon>
        <taxon>Actinomycetota</taxon>
        <taxon>Actinomycetes</taxon>
        <taxon>Mycobacteriales</taxon>
        <taxon>Nocardiaceae</taxon>
        <taxon>Rhodococcus</taxon>
    </lineage>
</organism>
<evidence type="ECO:0000313" key="2">
    <source>
        <dbReference type="EMBL" id="AWK72577.1"/>
    </source>
</evidence>
<accession>A0A2S2BVB6</accession>
<evidence type="ECO:0000256" key="1">
    <source>
        <dbReference type="SAM" id="MobiDB-lite"/>
    </source>
</evidence>
<dbReference type="GO" id="GO:0005506">
    <property type="term" value="F:iron ion binding"/>
    <property type="evidence" value="ECO:0007669"/>
    <property type="project" value="InterPro"/>
</dbReference>
<gene>
    <name evidence="2" type="ORF">CBI38_14405</name>
</gene>
<dbReference type="AlphaFoldDB" id="A0A2S2BVB6"/>
<dbReference type="KEGG" id="roz:CBI38_14405"/>
<evidence type="ECO:0000313" key="3">
    <source>
        <dbReference type="Proteomes" id="UP000245711"/>
    </source>
</evidence>
<feature type="region of interest" description="Disordered" evidence="1">
    <location>
        <begin position="40"/>
        <end position="76"/>
    </location>
</feature>
<keyword evidence="3" id="KW-1185">Reference proteome</keyword>
<protein>
    <submittedName>
        <fullName evidence="2">Uncharacterized protein</fullName>
    </submittedName>
</protein>
<dbReference type="GO" id="GO:0016705">
    <property type="term" value="F:oxidoreductase activity, acting on paired donors, with incorporation or reduction of molecular oxygen"/>
    <property type="evidence" value="ECO:0007669"/>
    <property type="project" value="InterPro"/>
</dbReference>
<dbReference type="Proteomes" id="UP000245711">
    <property type="component" value="Chromosome"/>
</dbReference>
<dbReference type="GO" id="GO:0020037">
    <property type="term" value="F:heme binding"/>
    <property type="evidence" value="ECO:0007669"/>
    <property type="project" value="InterPro"/>
</dbReference>
<dbReference type="SUPFAM" id="SSF48264">
    <property type="entry name" value="Cytochrome P450"/>
    <property type="match status" value="1"/>
</dbReference>
<dbReference type="EMBL" id="CP021354">
    <property type="protein sequence ID" value="AWK72577.1"/>
    <property type="molecule type" value="Genomic_DNA"/>
</dbReference>
<proteinExistence type="predicted"/>
<feature type="compositionally biased region" description="Low complexity" evidence="1">
    <location>
        <begin position="52"/>
        <end position="62"/>
    </location>
</feature>
<dbReference type="OrthoDB" id="3664945at2"/>
<sequence>MGTASLMVVAGYETTVRFLSTSAVTLLMAPRLRQLLVQRPELLSPNSESARDQSASDSTDTSAELDEALGCDPLNL</sequence>
<dbReference type="InterPro" id="IPR036396">
    <property type="entry name" value="Cyt_P450_sf"/>
</dbReference>